<evidence type="ECO:0000256" key="5">
    <source>
        <dbReference type="ARBA" id="ARBA00023007"/>
    </source>
</evidence>
<dbReference type="InterPro" id="IPR002347">
    <property type="entry name" value="SDR_fam"/>
</dbReference>
<gene>
    <name evidence="9" type="ORF">PROFUN_00362</name>
</gene>
<keyword evidence="3" id="KW-0521">NADP</keyword>
<dbReference type="GO" id="GO:0004155">
    <property type="term" value="F:6,7-dihydropteridine reductase activity"/>
    <property type="evidence" value="ECO:0007669"/>
    <property type="project" value="UniProtKB-EC"/>
</dbReference>
<evidence type="ECO:0000256" key="4">
    <source>
        <dbReference type="ARBA" id="ARBA00023002"/>
    </source>
</evidence>
<sequence>MSKPTVVVWGGAGALGQEIVSELKKENATVISVDLRANSAADQSVVIKSDGTKEDAQSVLDAVQKVVINGVDALICVAGGFEMGSFNSPDIFAQLEKMYAFNVRSSFASSWVASHTLNANGLLVLTGAWGAFNKPTPFLSAYGAAKAATHHLTTSLAASTSDFKQGVSVVCMLPVMLDTPMNRSSAGPNDKFDDWTPLNHIASLISKWTKGQERPANGSFVKVTTQSGETSTSLVQ</sequence>
<dbReference type="EC" id="1.5.1.34" evidence="6"/>
<dbReference type="STRING" id="1890364.A0A2P6NY58"/>
<comment type="caution">
    <text evidence="9">The sequence shown here is derived from an EMBL/GenBank/DDBJ whole genome shotgun (WGS) entry which is preliminary data.</text>
</comment>
<organism evidence="9 10">
    <name type="scientific">Planoprotostelium fungivorum</name>
    <dbReference type="NCBI Taxonomy" id="1890364"/>
    <lineage>
        <taxon>Eukaryota</taxon>
        <taxon>Amoebozoa</taxon>
        <taxon>Evosea</taxon>
        <taxon>Variosea</taxon>
        <taxon>Cavosteliida</taxon>
        <taxon>Cavosteliaceae</taxon>
        <taxon>Planoprotostelium</taxon>
    </lineage>
</organism>
<evidence type="ECO:0000256" key="6">
    <source>
        <dbReference type="ARBA" id="ARBA00039153"/>
    </source>
</evidence>
<dbReference type="GO" id="GO:0070404">
    <property type="term" value="F:NADH binding"/>
    <property type="evidence" value="ECO:0007669"/>
    <property type="project" value="TreeGrafter"/>
</dbReference>
<keyword evidence="5" id="KW-0783">Tetrahydrobiopterin biosynthesis</keyword>
<keyword evidence="10" id="KW-1185">Reference proteome</keyword>
<dbReference type="FunCoup" id="A0A2P6NY58">
    <property type="interactions" value="119"/>
</dbReference>
<evidence type="ECO:0000256" key="1">
    <source>
        <dbReference type="ARBA" id="ARBA00006484"/>
    </source>
</evidence>
<dbReference type="AlphaFoldDB" id="A0A2P6NY58"/>
<evidence type="ECO:0000256" key="3">
    <source>
        <dbReference type="ARBA" id="ARBA00022857"/>
    </source>
</evidence>
<dbReference type="PANTHER" id="PTHR15104:SF0">
    <property type="entry name" value="DIHYDROPTERIDINE REDUCTASE"/>
    <property type="match status" value="1"/>
</dbReference>
<dbReference type="GO" id="GO:0070402">
    <property type="term" value="F:NADPH binding"/>
    <property type="evidence" value="ECO:0007669"/>
    <property type="project" value="TreeGrafter"/>
</dbReference>
<reference evidence="9 10" key="1">
    <citation type="journal article" date="2018" name="Genome Biol. Evol.">
        <title>Multiple Roots of Fruiting Body Formation in Amoebozoa.</title>
        <authorList>
            <person name="Hillmann F."/>
            <person name="Forbes G."/>
            <person name="Novohradska S."/>
            <person name="Ferling I."/>
            <person name="Riege K."/>
            <person name="Groth M."/>
            <person name="Westermann M."/>
            <person name="Marz M."/>
            <person name="Spaller T."/>
            <person name="Winckler T."/>
            <person name="Schaap P."/>
            <person name="Glockner G."/>
        </authorList>
    </citation>
    <scope>NUCLEOTIDE SEQUENCE [LARGE SCALE GENOMIC DNA]</scope>
    <source>
        <strain evidence="9 10">Jena</strain>
    </source>
</reference>
<dbReference type="GO" id="GO:0005737">
    <property type="term" value="C:cytoplasm"/>
    <property type="evidence" value="ECO:0007669"/>
    <property type="project" value="TreeGrafter"/>
</dbReference>
<protein>
    <recommendedName>
        <fullName evidence="7">Dihydropteridine reductase</fullName>
        <ecNumber evidence="6">1.5.1.34</ecNumber>
    </recommendedName>
    <alternativeName>
        <fullName evidence="8">Quinoid dihydropteridine reductase</fullName>
    </alternativeName>
</protein>
<dbReference type="Proteomes" id="UP000241769">
    <property type="component" value="Unassembled WGS sequence"/>
</dbReference>
<evidence type="ECO:0000313" key="10">
    <source>
        <dbReference type="Proteomes" id="UP000241769"/>
    </source>
</evidence>
<dbReference type="Gene3D" id="3.40.50.720">
    <property type="entry name" value="NAD(P)-binding Rossmann-like Domain"/>
    <property type="match status" value="1"/>
</dbReference>
<dbReference type="EMBL" id="MDYQ01000007">
    <property type="protein sequence ID" value="PRP88894.1"/>
    <property type="molecule type" value="Genomic_DNA"/>
</dbReference>
<accession>A0A2P6NY58</accession>
<evidence type="ECO:0000256" key="7">
    <source>
        <dbReference type="ARBA" id="ARBA00039520"/>
    </source>
</evidence>
<dbReference type="PRINTS" id="PR00081">
    <property type="entry name" value="GDHRDH"/>
</dbReference>
<dbReference type="GO" id="GO:0006559">
    <property type="term" value="P:L-phenylalanine catabolic process"/>
    <property type="evidence" value="ECO:0007669"/>
    <property type="project" value="TreeGrafter"/>
</dbReference>
<dbReference type="OrthoDB" id="1204at2759"/>
<dbReference type="PANTHER" id="PTHR15104">
    <property type="entry name" value="DIHYDROPTERIDINE REDUCTASE"/>
    <property type="match status" value="1"/>
</dbReference>
<proteinExistence type="inferred from homology"/>
<name>A0A2P6NY58_9EUKA</name>
<dbReference type="InterPro" id="IPR036291">
    <property type="entry name" value="NAD(P)-bd_dom_sf"/>
</dbReference>
<dbReference type="Pfam" id="PF00106">
    <property type="entry name" value="adh_short"/>
    <property type="match status" value="1"/>
</dbReference>
<evidence type="ECO:0000256" key="8">
    <source>
        <dbReference type="ARBA" id="ARBA00041348"/>
    </source>
</evidence>
<comment type="similarity">
    <text evidence="1">Belongs to the short-chain dehydrogenases/reductases (SDR) family.</text>
</comment>
<evidence type="ECO:0000313" key="9">
    <source>
        <dbReference type="EMBL" id="PRP88894.1"/>
    </source>
</evidence>
<dbReference type="GO" id="GO:0006729">
    <property type="term" value="P:tetrahydrobiopterin biosynthetic process"/>
    <property type="evidence" value="ECO:0007669"/>
    <property type="project" value="UniProtKB-KW"/>
</dbReference>
<dbReference type="InParanoid" id="A0A2P6NY58"/>
<evidence type="ECO:0000256" key="2">
    <source>
        <dbReference type="ARBA" id="ARBA00011738"/>
    </source>
</evidence>
<dbReference type="SUPFAM" id="SSF51735">
    <property type="entry name" value="NAD(P)-binding Rossmann-fold domains"/>
    <property type="match status" value="1"/>
</dbReference>
<comment type="subunit">
    <text evidence="2">Homodimer.</text>
</comment>
<keyword evidence="4" id="KW-0560">Oxidoreductase</keyword>
<dbReference type="FunFam" id="3.40.50.720:FF:000157">
    <property type="entry name" value="Quinoid dihydropteridine reductase"/>
    <property type="match status" value="1"/>
</dbReference>